<dbReference type="AlphaFoldDB" id="A0A8X7NQQ8"/>
<dbReference type="Gene3D" id="1.10.10.390">
    <property type="match status" value="1"/>
</dbReference>
<keyword evidence="9" id="KW-0156">Chromatin regulator</keyword>
<evidence type="ECO:0000256" key="14">
    <source>
        <dbReference type="PIRNR" id="PIRNR038084"/>
    </source>
</evidence>
<dbReference type="EMBL" id="JABWAB010000003">
    <property type="protein sequence ID" value="KAF6057391.1"/>
    <property type="molecule type" value="Genomic_DNA"/>
</dbReference>
<evidence type="ECO:0000256" key="7">
    <source>
        <dbReference type="ARBA" id="ARBA00022679"/>
    </source>
</evidence>
<dbReference type="InterPro" id="IPR037113">
    <property type="entry name" value="Hat1_N_sf"/>
</dbReference>
<dbReference type="GO" id="GO:0043995">
    <property type="term" value="F:histone H4K5 acetyltransferase activity"/>
    <property type="evidence" value="ECO:0007669"/>
    <property type="project" value="EnsemblFungi"/>
</dbReference>
<dbReference type="CDD" id="cd04301">
    <property type="entry name" value="NAT_SF"/>
    <property type="match status" value="1"/>
</dbReference>
<gene>
    <name evidence="19" type="primary">HAT1</name>
    <name evidence="19" type="ORF">FOB60_001946</name>
</gene>
<comment type="caution">
    <text evidence="19">The sequence shown here is derived from an EMBL/GenBank/DDBJ whole genome shotgun (WGS) entry which is preliminary data.</text>
</comment>
<evidence type="ECO:0000256" key="15">
    <source>
        <dbReference type="PIRSR" id="PIRSR038084-1"/>
    </source>
</evidence>
<dbReference type="EC" id="2.3.1.48" evidence="4 14"/>
<evidence type="ECO:0000259" key="18">
    <source>
        <dbReference type="PROSITE" id="PS51186"/>
    </source>
</evidence>
<dbReference type="InterPro" id="IPR013523">
    <property type="entry name" value="Hist_AcTrfase_HAT1_C"/>
</dbReference>
<dbReference type="Gene3D" id="3.90.360.10">
    <property type="entry name" value="Histone acetyl transferase 1 (HAT1), N-terminal domain"/>
    <property type="match status" value="1"/>
</dbReference>
<proteinExistence type="inferred from homology"/>
<keyword evidence="7 14" id="KW-0808">Transferase</keyword>
<organism evidence="19 20">
    <name type="scientific">Candida parapsilosis</name>
    <name type="common">Yeast</name>
    <dbReference type="NCBI Taxonomy" id="5480"/>
    <lineage>
        <taxon>Eukaryota</taxon>
        <taxon>Fungi</taxon>
        <taxon>Dikarya</taxon>
        <taxon>Ascomycota</taxon>
        <taxon>Saccharomycotina</taxon>
        <taxon>Pichiomycetes</taxon>
        <taxon>Debaryomycetaceae</taxon>
        <taxon>Candida/Lodderomyces clade</taxon>
        <taxon>Candida</taxon>
    </lineage>
</organism>
<comment type="function">
    <text evidence="14">Catalytic component of the histone acetylase B (HAT-B) complex. Has intrinsic substrate specificity that modifies lysine in recognition sequence GXGKXG. Involved in DNA double-strand break repair.</text>
</comment>
<dbReference type="GO" id="GO:0042393">
    <property type="term" value="F:histone binding"/>
    <property type="evidence" value="ECO:0007669"/>
    <property type="project" value="InterPro"/>
</dbReference>
<comment type="catalytic activity">
    <reaction evidence="13 14">
        <text>L-lysyl-[protein] + acetyl-CoA = N(6)-acetyl-L-lysyl-[protein] + CoA + H(+)</text>
        <dbReference type="Rhea" id="RHEA:45948"/>
        <dbReference type="Rhea" id="RHEA-COMP:9752"/>
        <dbReference type="Rhea" id="RHEA-COMP:10731"/>
        <dbReference type="ChEBI" id="CHEBI:15378"/>
        <dbReference type="ChEBI" id="CHEBI:29969"/>
        <dbReference type="ChEBI" id="CHEBI:57287"/>
        <dbReference type="ChEBI" id="CHEBI:57288"/>
        <dbReference type="ChEBI" id="CHEBI:61930"/>
        <dbReference type="EC" id="2.3.1.48"/>
    </reaction>
</comment>
<feature type="region of interest" description="Interaction with histone H4 N-terminus" evidence="16">
    <location>
        <begin position="51"/>
        <end position="53"/>
    </location>
</feature>
<dbReference type="PIRSF" id="PIRSF038084">
    <property type="entry name" value="HAT-B_cat"/>
    <property type="match status" value="1"/>
</dbReference>
<feature type="site" description="Interaction with histone H4 N-terminus" evidence="17">
    <location>
        <position position="180"/>
    </location>
</feature>
<dbReference type="Pfam" id="PF21184">
    <property type="entry name" value="HAT1_C_fung"/>
    <property type="match status" value="1"/>
</dbReference>
<feature type="active site" description="Proton donor/acceptor" evidence="15">
    <location>
        <position position="264"/>
    </location>
</feature>
<evidence type="ECO:0000256" key="9">
    <source>
        <dbReference type="ARBA" id="ARBA00022853"/>
    </source>
</evidence>
<keyword evidence="11 14" id="KW-0539">Nucleus</keyword>
<evidence type="ECO:0000256" key="16">
    <source>
        <dbReference type="PIRSR" id="PIRSR038084-2"/>
    </source>
</evidence>
<name>A0A8X7NQQ8_CANPA</name>
<dbReference type="GO" id="GO:0005634">
    <property type="term" value="C:nucleus"/>
    <property type="evidence" value="ECO:0007669"/>
    <property type="project" value="UniProtKB-SubCell"/>
</dbReference>
<comment type="subcellular location">
    <subcellularLocation>
        <location evidence="2 14">Cytoplasm</location>
    </subcellularLocation>
    <subcellularLocation>
        <location evidence="1 14">Nucleus</location>
    </subcellularLocation>
</comment>
<evidence type="ECO:0000313" key="19">
    <source>
        <dbReference type="EMBL" id="KAF6057391.1"/>
    </source>
</evidence>
<evidence type="ECO:0000256" key="10">
    <source>
        <dbReference type="ARBA" id="ARBA00023204"/>
    </source>
</evidence>
<evidence type="ECO:0000256" key="3">
    <source>
        <dbReference type="ARBA" id="ARBA00010543"/>
    </source>
</evidence>
<feature type="binding site" evidence="16">
    <location>
        <begin position="229"/>
        <end position="231"/>
    </location>
    <ligand>
        <name>acetyl-CoA</name>
        <dbReference type="ChEBI" id="CHEBI:57288"/>
    </ligand>
</feature>
<evidence type="ECO:0000256" key="12">
    <source>
        <dbReference type="ARBA" id="ARBA00023315"/>
    </source>
</evidence>
<keyword evidence="6 14" id="KW-0963">Cytoplasm</keyword>
<evidence type="ECO:0000256" key="1">
    <source>
        <dbReference type="ARBA" id="ARBA00004123"/>
    </source>
</evidence>
<evidence type="ECO:0000256" key="13">
    <source>
        <dbReference type="ARBA" id="ARBA00048017"/>
    </source>
</evidence>
<dbReference type="OrthoDB" id="10253098at2759"/>
<dbReference type="GO" id="GO:0005737">
    <property type="term" value="C:cytoplasm"/>
    <property type="evidence" value="ECO:0007669"/>
    <property type="project" value="UniProtKB-SubCell"/>
</dbReference>
<evidence type="ECO:0000256" key="11">
    <source>
        <dbReference type="ARBA" id="ARBA00023242"/>
    </source>
</evidence>
<dbReference type="Proteomes" id="UP000590412">
    <property type="component" value="Unassembled WGS sequence"/>
</dbReference>
<dbReference type="InterPro" id="IPR017380">
    <property type="entry name" value="Hist_AcTrfase_B-typ_cat-su"/>
</dbReference>
<dbReference type="Pfam" id="PF00583">
    <property type="entry name" value="Acetyltransf_1"/>
    <property type="match status" value="1"/>
</dbReference>
<evidence type="ECO:0000256" key="4">
    <source>
        <dbReference type="ARBA" id="ARBA00013184"/>
    </source>
</evidence>
<keyword evidence="12 14" id="KW-0012">Acyltransferase</keyword>
<dbReference type="Gene3D" id="3.40.630.30">
    <property type="match status" value="1"/>
</dbReference>
<reference evidence="19" key="1">
    <citation type="submission" date="2020-03" db="EMBL/GenBank/DDBJ databases">
        <title>FDA dAtabase for Regulatory Grade micrObial Sequences (FDA-ARGOS): Supporting development and validation of Infectious Disease Dx tests.</title>
        <authorList>
            <person name="Campos J."/>
            <person name="Goldberg B."/>
            <person name="Tallon L."/>
            <person name="Sadzewicz L."/>
            <person name="Vavikolanu K."/>
            <person name="Mehta A."/>
            <person name="Aluvathingal J."/>
            <person name="Nadendla S."/>
            <person name="Nandy P."/>
            <person name="Geyer C."/>
            <person name="Yan Y."/>
            <person name="Sichtig H."/>
        </authorList>
    </citation>
    <scope>NUCLEOTIDE SEQUENCE [LARGE SCALE GENOMIC DNA]</scope>
    <source>
        <strain evidence="19">FDAARGOS_652</strain>
    </source>
</reference>
<dbReference type="InterPro" id="IPR000182">
    <property type="entry name" value="GNAT_dom"/>
</dbReference>
<dbReference type="InterPro" id="IPR016181">
    <property type="entry name" value="Acyl_CoA_acyltransferase"/>
</dbReference>
<dbReference type="PROSITE" id="PS51186">
    <property type="entry name" value="GNAT"/>
    <property type="match status" value="1"/>
</dbReference>
<keyword evidence="10" id="KW-0234">DNA repair</keyword>
<dbReference type="FunFam" id="3.40.630.30:FF:000114">
    <property type="entry name" value="Histone acetyltransferase type B catalytic subunit"/>
    <property type="match status" value="1"/>
</dbReference>
<evidence type="ECO:0000256" key="2">
    <source>
        <dbReference type="ARBA" id="ARBA00004496"/>
    </source>
</evidence>
<evidence type="ECO:0000313" key="20">
    <source>
        <dbReference type="Proteomes" id="UP000590412"/>
    </source>
</evidence>
<dbReference type="GO" id="GO:0000123">
    <property type="term" value="C:histone acetyltransferase complex"/>
    <property type="evidence" value="ECO:0007669"/>
    <property type="project" value="EnsemblFungi"/>
</dbReference>
<dbReference type="Pfam" id="PF10394">
    <property type="entry name" value="Hat1_N"/>
    <property type="match status" value="1"/>
</dbReference>
<evidence type="ECO:0000256" key="6">
    <source>
        <dbReference type="ARBA" id="ARBA00022490"/>
    </source>
</evidence>
<feature type="domain" description="N-acetyltransferase" evidence="18">
    <location>
        <begin position="145"/>
        <end position="312"/>
    </location>
</feature>
<comment type="subunit">
    <text evidence="14">Component of the HAT-B complex composed of at least HAT1 and HAT2. The HAT-B complex binds to histone H4 tail.</text>
</comment>
<dbReference type="GO" id="GO:0006302">
    <property type="term" value="P:double-strand break repair"/>
    <property type="evidence" value="ECO:0007669"/>
    <property type="project" value="EnsemblFungi"/>
</dbReference>
<accession>A0A8X7NQQ8</accession>
<comment type="similarity">
    <text evidence="3 14">Belongs to the HAT1 family.</text>
</comment>
<feature type="binding site" evidence="16">
    <location>
        <position position="276"/>
    </location>
    <ligand>
        <name>acetyl-CoA</name>
        <dbReference type="ChEBI" id="CHEBI:57288"/>
    </ligand>
</feature>
<sequence>MSLENSKQISAASLQPELWTTSSNDALKMFVTDGEQAINFQPLFTYPIFGDAETIYGYKDLNIFLCFDHYTFKPFLNIKYKEKLDDPDLVDLKGTMDKFVPESTVFKDEIAWVDSINEEKKDYKIPGDRIDNFRNDDMEYSVYKINLKSAAGLELHKRLQILVLLYIEAGSFIDAEDDLWDLYVLYESAPENKEPSIVGFATAYNYWKYPGAENFDDGKLEIRIKISQFVILPIYQGQGLGQSFYTHLCKYWLAKDNIVEIVVEDPNEGFDDMRDRADLKRLGDLGFDFDKLVARDIDQHWIDKTRKQLKLEKRQFARLLELILLYKLKHNKDVSKSDVRLFIKKRLYKKNKEGLDALDEATRRDKLQTAYQALEEDYYRILGDLRLPIKRRLDDVDVNESKKQKVD</sequence>
<dbReference type="GO" id="GO:0043997">
    <property type="term" value="F:histone H4K12 acetyltransferase activity"/>
    <property type="evidence" value="ECO:0007669"/>
    <property type="project" value="EnsemblFungi"/>
</dbReference>
<dbReference type="GO" id="GO:0031509">
    <property type="term" value="P:subtelomeric heterochromatin formation"/>
    <property type="evidence" value="ECO:0007669"/>
    <property type="project" value="EnsemblFungi"/>
</dbReference>
<dbReference type="GO" id="GO:0003682">
    <property type="term" value="F:chromatin binding"/>
    <property type="evidence" value="ECO:0007669"/>
    <property type="project" value="EnsemblFungi"/>
</dbReference>
<protein>
    <recommendedName>
        <fullName evidence="5 14">Histone acetyltransferase type B catalytic subunit</fullName>
        <ecNumber evidence="4 14">2.3.1.48</ecNumber>
    </recommendedName>
</protein>
<dbReference type="GO" id="GO:0000781">
    <property type="term" value="C:chromosome, telomeric region"/>
    <property type="evidence" value="ECO:0007669"/>
    <property type="project" value="GOC"/>
</dbReference>
<dbReference type="SUPFAM" id="SSF55729">
    <property type="entry name" value="Acyl-CoA N-acyltransferases (Nat)"/>
    <property type="match status" value="1"/>
</dbReference>
<evidence type="ECO:0000256" key="17">
    <source>
        <dbReference type="PIRSR" id="PIRSR038084-3"/>
    </source>
</evidence>
<evidence type="ECO:0000256" key="5">
    <source>
        <dbReference type="ARBA" id="ARBA00021268"/>
    </source>
</evidence>
<feature type="region of interest" description="Interaction with histone H4 N-terminus" evidence="16">
    <location>
        <begin position="204"/>
        <end position="206"/>
    </location>
</feature>
<keyword evidence="8" id="KW-0227">DNA damage</keyword>
<dbReference type="GO" id="GO:0043996">
    <property type="term" value="F:histone H4K8 acetyltransferase activity"/>
    <property type="evidence" value="ECO:0007669"/>
    <property type="project" value="EnsemblFungi"/>
</dbReference>
<dbReference type="PANTHER" id="PTHR12046">
    <property type="entry name" value="HISTONE ACETYLTRANSFERASE TYPE B CATALYTIC SUBUNIT"/>
    <property type="match status" value="1"/>
</dbReference>
<feature type="binding site" evidence="16">
    <location>
        <position position="267"/>
    </location>
    <ligand>
        <name>acetyl-CoA</name>
        <dbReference type="ChEBI" id="CHEBI:57288"/>
    </ligand>
</feature>
<dbReference type="InterPro" id="IPR019467">
    <property type="entry name" value="Hat1_N"/>
</dbReference>
<evidence type="ECO:0000256" key="8">
    <source>
        <dbReference type="ARBA" id="ARBA00022763"/>
    </source>
</evidence>